<comment type="subcellular location">
    <subcellularLocation>
        <location evidence="1">Cytoplasm</location>
    </subcellularLocation>
</comment>
<dbReference type="PRINTS" id="PR00981">
    <property type="entry name" value="TRNASYNTHSER"/>
</dbReference>
<keyword evidence="21" id="KW-1185">Reference proteome</keyword>
<keyword evidence="10" id="KW-0030">Aminoacyl-tRNA synthetase</keyword>
<dbReference type="Pfam" id="PF02403">
    <property type="entry name" value="Seryl_tRNA_N"/>
    <property type="match status" value="1"/>
</dbReference>
<dbReference type="EC" id="6.1.1.11" evidence="4 14"/>
<evidence type="ECO:0000259" key="19">
    <source>
        <dbReference type="PROSITE" id="PS50862"/>
    </source>
</evidence>
<evidence type="ECO:0000256" key="5">
    <source>
        <dbReference type="ARBA" id="ARBA00022490"/>
    </source>
</evidence>
<dbReference type="GO" id="GO:0005737">
    <property type="term" value="C:cytoplasm"/>
    <property type="evidence" value="ECO:0007669"/>
    <property type="project" value="UniProtKB-SubCell"/>
</dbReference>
<feature type="binding site" evidence="15">
    <location>
        <position position="234"/>
    </location>
    <ligand>
        <name>L-serine</name>
        <dbReference type="ChEBI" id="CHEBI:33384"/>
    </ligand>
</feature>
<proteinExistence type="inferred from homology"/>
<dbReference type="SUPFAM" id="SSF46589">
    <property type="entry name" value="tRNA-binding arm"/>
    <property type="match status" value="1"/>
</dbReference>
<evidence type="ECO:0000256" key="13">
    <source>
        <dbReference type="ARBA" id="ARBA00048823"/>
    </source>
</evidence>
<accession>A0A1E5T7Y8</accession>
<protein>
    <recommendedName>
        <fullName evidence="11 14">Serine--tRNA ligase</fullName>
        <ecNumber evidence="4 14">6.1.1.11</ecNumber>
    </recommendedName>
</protein>
<comment type="similarity">
    <text evidence="3">Belongs to the class-II aminoacyl-tRNA synthetase family. Type-1 seryl-tRNA synthetase subfamily.</text>
</comment>
<evidence type="ECO:0000256" key="7">
    <source>
        <dbReference type="ARBA" id="ARBA00022741"/>
    </source>
</evidence>
<dbReference type="Proteomes" id="UP000095552">
    <property type="component" value="Unassembled WGS sequence"/>
</dbReference>
<dbReference type="InterPro" id="IPR006195">
    <property type="entry name" value="aa-tRNA-synth_II"/>
</dbReference>
<keyword evidence="7" id="KW-0547">Nucleotide-binding</keyword>
<dbReference type="CDD" id="cd00770">
    <property type="entry name" value="SerRS_core"/>
    <property type="match status" value="1"/>
</dbReference>
<dbReference type="OrthoDB" id="9804647at2"/>
<evidence type="ECO:0000256" key="12">
    <source>
        <dbReference type="ARBA" id="ARBA00047929"/>
    </source>
</evidence>
<name>A0A1E5T7Y8_9BACT</name>
<comment type="catalytic activity">
    <reaction evidence="13">
        <text>tRNA(Ser) + L-serine + ATP = L-seryl-tRNA(Ser) + AMP + diphosphate + H(+)</text>
        <dbReference type="Rhea" id="RHEA:12292"/>
        <dbReference type="Rhea" id="RHEA-COMP:9669"/>
        <dbReference type="Rhea" id="RHEA-COMP:9703"/>
        <dbReference type="ChEBI" id="CHEBI:15378"/>
        <dbReference type="ChEBI" id="CHEBI:30616"/>
        <dbReference type="ChEBI" id="CHEBI:33019"/>
        <dbReference type="ChEBI" id="CHEBI:33384"/>
        <dbReference type="ChEBI" id="CHEBI:78442"/>
        <dbReference type="ChEBI" id="CHEBI:78533"/>
        <dbReference type="ChEBI" id="CHEBI:456215"/>
        <dbReference type="EC" id="6.1.1.11"/>
    </reaction>
</comment>
<keyword evidence="9" id="KW-0648">Protein biosynthesis</keyword>
<feature type="binding site" evidence="16">
    <location>
        <begin position="352"/>
        <end position="355"/>
    </location>
    <ligand>
        <name>ATP</name>
        <dbReference type="ChEBI" id="CHEBI:30616"/>
    </ligand>
</feature>
<dbReference type="NCBIfam" id="TIGR00414">
    <property type="entry name" value="serS"/>
    <property type="match status" value="1"/>
</dbReference>
<evidence type="ECO:0000256" key="16">
    <source>
        <dbReference type="PIRSR" id="PIRSR001529-2"/>
    </source>
</evidence>
<dbReference type="GO" id="GO:0006434">
    <property type="term" value="P:seryl-tRNA aminoacylation"/>
    <property type="evidence" value="ECO:0007669"/>
    <property type="project" value="UniProtKB-UniRule"/>
</dbReference>
<feature type="compositionally biased region" description="Basic and acidic residues" evidence="18">
    <location>
        <begin position="127"/>
        <end position="136"/>
    </location>
</feature>
<gene>
    <name evidence="20" type="ORF">BFP71_00370</name>
</gene>
<dbReference type="PROSITE" id="PS50862">
    <property type="entry name" value="AA_TRNA_LIGASE_II"/>
    <property type="match status" value="1"/>
</dbReference>
<dbReference type="InterPro" id="IPR015866">
    <property type="entry name" value="Ser-tRNA-synth_1_N"/>
</dbReference>
<dbReference type="InterPro" id="IPR010978">
    <property type="entry name" value="tRNA-bd_arm"/>
</dbReference>
<feature type="binding site" evidence="15">
    <location>
        <position position="265"/>
    </location>
    <ligand>
        <name>L-serine</name>
        <dbReference type="ChEBI" id="CHEBI:33384"/>
    </ligand>
</feature>
<dbReference type="GO" id="GO:0004828">
    <property type="term" value="F:serine-tRNA ligase activity"/>
    <property type="evidence" value="ECO:0007669"/>
    <property type="project" value="UniProtKB-UniRule"/>
</dbReference>
<feature type="domain" description="Aminoacyl-transfer RNA synthetases class-II family profile" evidence="19">
    <location>
        <begin position="176"/>
        <end position="416"/>
    </location>
</feature>
<dbReference type="Gene3D" id="3.30.930.10">
    <property type="entry name" value="Bira Bifunctional Protein, Domain 2"/>
    <property type="match status" value="1"/>
</dbReference>
<evidence type="ECO:0000256" key="17">
    <source>
        <dbReference type="SAM" id="Coils"/>
    </source>
</evidence>
<evidence type="ECO:0000256" key="2">
    <source>
        <dbReference type="ARBA" id="ARBA00005045"/>
    </source>
</evidence>
<sequence>MLQVANIIAEKDRFVKGLQKRHINNAEELLNEVIALDEERKKTQHQLDSNLAEANGLSKQIGGLMKAGKREEAEEVKAKSAELKTISKDLGDHLNGIQEKLKQALYNIPNIPHDSVPVGKSDEDNEEVSRSGDIPELHDKAKPHWDLIKDYDIIDFDLGIKITGAGFPVYKDKGARLQRALINFFLDEASSVGYSEVQPPIVVNEASGYGTGQLPDKEGQMYHIASENMYLIPTAEVPITNLYRNVILDEKDLPVKHVGFTPCFRREAGSWGAHVRGLNRLHQFDKVEIVQVRKPEESYDALKEMCDHVEGILKKLELPYRILRLCSGDLGFTSVLTFDFEVYSAAQEKWLEVSSVSNFETFQANRLKLRYKDENKKSTLLHTLNGSALALPRIMAAILENNQTAEGINIPKALVPYTGFDLID</sequence>
<dbReference type="SUPFAM" id="SSF55681">
    <property type="entry name" value="Class II aaRS and biotin synthetases"/>
    <property type="match status" value="1"/>
</dbReference>
<evidence type="ECO:0000256" key="11">
    <source>
        <dbReference type="ARBA" id="ARBA00039158"/>
    </source>
</evidence>
<evidence type="ECO:0000256" key="1">
    <source>
        <dbReference type="ARBA" id="ARBA00004496"/>
    </source>
</evidence>
<keyword evidence="17" id="KW-0175">Coiled coil</keyword>
<dbReference type="AlphaFoldDB" id="A0A1E5T7Y8"/>
<feature type="binding site" evidence="15">
    <location>
        <position position="385"/>
    </location>
    <ligand>
        <name>L-serine</name>
        <dbReference type="ChEBI" id="CHEBI:33384"/>
    </ligand>
</feature>
<feature type="region of interest" description="Disordered" evidence="18">
    <location>
        <begin position="112"/>
        <end position="136"/>
    </location>
</feature>
<dbReference type="EMBL" id="MDGQ01000002">
    <property type="protein sequence ID" value="OEK07494.1"/>
    <property type="molecule type" value="Genomic_DNA"/>
</dbReference>
<dbReference type="PIRSF" id="PIRSF001529">
    <property type="entry name" value="Ser-tRNA-synth_IIa"/>
    <property type="match status" value="1"/>
</dbReference>
<comment type="pathway">
    <text evidence="2">Aminoacyl-tRNA biosynthesis; selenocysteinyl-tRNA(Sec) biosynthesis; L-seryl-tRNA(Sec) from L-serine and tRNA(Sec): step 1/1.</text>
</comment>
<dbReference type="RefSeq" id="WP_069833477.1">
    <property type="nucleotide sequence ID" value="NZ_MDGQ01000002.1"/>
</dbReference>
<dbReference type="STRING" id="1563681.BFP71_00370"/>
<keyword evidence="8 16" id="KW-0067">ATP-binding</keyword>
<reference evidence="20 21" key="1">
    <citation type="submission" date="2016-08" db="EMBL/GenBank/DDBJ databases">
        <title>Draft genome of Fabibacter sp. strain SK-8.</title>
        <authorList>
            <person name="Wong S.-K."/>
            <person name="Hamasaki K."/>
            <person name="Yoshizawa S."/>
        </authorList>
    </citation>
    <scope>NUCLEOTIDE SEQUENCE [LARGE SCALE GENOMIC DNA]</scope>
    <source>
        <strain evidence="20 21">SK-8</strain>
    </source>
</reference>
<evidence type="ECO:0000256" key="6">
    <source>
        <dbReference type="ARBA" id="ARBA00022598"/>
    </source>
</evidence>
<keyword evidence="5" id="KW-0963">Cytoplasm</keyword>
<comment type="caution">
    <text evidence="20">The sequence shown here is derived from an EMBL/GenBank/DDBJ whole genome shotgun (WGS) entry which is preliminary data.</text>
</comment>
<evidence type="ECO:0000313" key="21">
    <source>
        <dbReference type="Proteomes" id="UP000095552"/>
    </source>
</evidence>
<evidence type="ECO:0000313" key="20">
    <source>
        <dbReference type="EMBL" id="OEK07494.1"/>
    </source>
</evidence>
<dbReference type="GO" id="GO:0005524">
    <property type="term" value="F:ATP binding"/>
    <property type="evidence" value="ECO:0007669"/>
    <property type="project" value="UniProtKB-KW"/>
</dbReference>
<evidence type="ECO:0000256" key="4">
    <source>
        <dbReference type="ARBA" id="ARBA00012840"/>
    </source>
</evidence>
<dbReference type="InterPro" id="IPR045864">
    <property type="entry name" value="aa-tRNA-synth_II/BPL/LPL"/>
</dbReference>
<dbReference type="InterPro" id="IPR033729">
    <property type="entry name" value="SerRS_core"/>
</dbReference>
<evidence type="ECO:0000256" key="9">
    <source>
        <dbReference type="ARBA" id="ARBA00022917"/>
    </source>
</evidence>
<feature type="binding site" evidence="16">
    <location>
        <begin position="265"/>
        <end position="267"/>
    </location>
    <ligand>
        <name>ATP</name>
        <dbReference type="ChEBI" id="CHEBI:30616"/>
    </ligand>
</feature>
<dbReference type="Pfam" id="PF00587">
    <property type="entry name" value="tRNA-synt_2b"/>
    <property type="match status" value="1"/>
</dbReference>
<comment type="catalytic activity">
    <reaction evidence="12">
        <text>tRNA(Sec) + L-serine + ATP = L-seryl-tRNA(Sec) + AMP + diphosphate + H(+)</text>
        <dbReference type="Rhea" id="RHEA:42580"/>
        <dbReference type="Rhea" id="RHEA-COMP:9742"/>
        <dbReference type="Rhea" id="RHEA-COMP:10128"/>
        <dbReference type="ChEBI" id="CHEBI:15378"/>
        <dbReference type="ChEBI" id="CHEBI:30616"/>
        <dbReference type="ChEBI" id="CHEBI:33019"/>
        <dbReference type="ChEBI" id="CHEBI:33384"/>
        <dbReference type="ChEBI" id="CHEBI:78442"/>
        <dbReference type="ChEBI" id="CHEBI:78533"/>
        <dbReference type="ChEBI" id="CHEBI:456215"/>
        <dbReference type="EC" id="6.1.1.11"/>
    </reaction>
</comment>
<dbReference type="InterPro" id="IPR002314">
    <property type="entry name" value="aa-tRNA-synt_IIb"/>
</dbReference>
<evidence type="ECO:0000256" key="10">
    <source>
        <dbReference type="ARBA" id="ARBA00023146"/>
    </source>
</evidence>
<feature type="binding site" evidence="15">
    <location>
        <position position="288"/>
    </location>
    <ligand>
        <name>L-serine</name>
        <dbReference type="ChEBI" id="CHEBI:33384"/>
    </ligand>
</feature>
<dbReference type="InterPro" id="IPR002317">
    <property type="entry name" value="Ser-tRNA-ligase_type_1"/>
</dbReference>
<organism evidence="20 21">
    <name type="scientific">Roseivirga misakiensis</name>
    <dbReference type="NCBI Taxonomy" id="1563681"/>
    <lineage>
        <taxon>Bacteria</taxon>
        <taxon>Pseudomonadati</taxon>
        <taxon>Bacteroidota</taxon>
        <taxon>Cytophagia</taxon>
        <taxon>Cytophagales</taxon>
        <taxon>Roseivirgaceae</taxon>
        <taxon>Roseivirga</taxon>
    </lineage>
</organism>
<dbReference type="PANTHER" id="PTHR43697">
    <property type="entry name" value="SERYL-TRNA SYNTHETASE"/>
    <property type="match status" value="1"/>
</dbReference>
<dbReference type="Gene3D" id="1.10.287.40">
    <property type="entry name" value="Serine-tRNA synthetase, tRNA binding domain"/>
    <property type="match status" value="1"/>
</dbReference>
<feature type="coiled-coil region" evidence="17">
    <location>
        <begin position="19"/>
        <end position="46"/>
    </location>
</feature>
<evidence type="ECO:0000256" key="3">
    <source>
        <dbReference type="ARBA" id="ARBA00010728"/>
    </source>
</evidence>
<dbReference type="InterPro" id="IPR042103">
    <property type="entry name" value="SerRS_1_N_sf"/>
</dbReference>
<evidence type="ECO:0000256" key="8">
    <source>
        <dbReference type="ARBA" id="ARBA00022840"/>
    </source>
</evidence>
<evidence type="ECO:0000256" key="15">
    <source>
        <dbReference type="PIRSR" id="PIRSR001529-1"/>
    </source>
</evidence>
<dbReference type="PANTHER" id="PTHR43697:SF1">
    <property type="entry name" value="SERINE--TRNA LIGASE"/>
    <property type="match status" value="1"/>
</dbReference>
<keyword evidence="6 20" id="KW-0436">Ligase</keyword>
<evidence type="ECO:0000256" key="18">
    <source>
        <dbReference type="SAM" id="MobiDB-lite"/>
    </source>
</evidence>
<evidence type="ECO:0000256" key="14">
    <source>
        <dbReference type="NCBIfam" id="TIGR00414"/>
    </source>
</evidence>